<comment type="caution">
    <text evidence="1">The sequence shown here is derived from an EMBL/GenBank/DDBJ whole genome shotgun (WGS) entry which is preliminary data.</text>
</comment>
<reference evidence="1 2" key="1">
    <citation type="submission" date="2020-07" db="EMBL/GenBank/DDBJ databases">
        <title>Genomic Encyclopedia of Type Strains, Phase IV (KMG-IV): sequencing the most valuable type-strain genomes for metagenomic binning, comparative biology and taxonomic classification.</title>
        <authorList>
            <person name="Goeker M."/>
        </authorList>
    </citation>
    <scope>NUCLEOTIDE SEQUENCE [LARGE SCALE GENOMIC DNA]</scope>
    <source>
        <strain evidence="1 2">DSM 25220</strain>
    </source>
</reference>
<gene>
    <name evidence="1" type="ORF">HNQ85_001581</name>
</gene>
<dbReference type="AlphaFoldDB" id="A0A7W0BUH4"/>
<organism evidence="1 2">
    <name type="scientific">[Anoxybacillus] calidus</name>
    <dbReference type="NCBI Taxonomy" id="575178"/>
    <lineage>
        <taxon>Bacteria</taxon>
        <taxon>Bacillati</taxon>
        <taxon>Bacillota</taxon>
        <taxon>Bacilli</taxon>
        <taxon>Bacillales</taxon>
        <taxon>Anoxybacillaceae</taxon>
        <taxon>Paranoxybacillus</taxon>
    </lineage>
</organism>
<keyword evidence="1" id="KW-0966">Cell projection</keyword>
<proteinExistence type="predicted"/>
<dbReference type="RefSeq" id="WP_181537150.1">
    <property type="nucleotide sequence ID" value="NZ_JACDUU010000003.1"/>
</dbReference>
<dbReference type="SUPFAM" id="SSF160544">
    <property type="entry name" value="EscU C-terminal domain-like"/>
    <property type="match status" value="1"/>
</dbReference>
<sequence>MKNGYQHYFSALTSYEEGANQLSAAPSSNVSAVKQMMERAQQQNIPLQNDPSLVEHLADPENRVPSQLYAVIGEILKLIKSIEQQ</sequence>
<dbReference type="EMBL" id="JACDUU010000003">
    <property type="protein sequence ID" value="MBA2871311.1"/>
    <property type="molecule type" value="Genomic_DNA"/>
</dbReference>
<evidence type="ECO:0000313" key="1">
    <source>
        <dbReference type="EMBL" id="MBA2871311.1"/>
    </source>
</evidence>
<keyword evidence="2" id="KW-1185">Reference proteome</keyword>
<accession>A0A7W0BUH4</accession>
<keyword evidence="1" id="KW-0969">Cilium</keyword>
<name>A0A7W0BUH4_9BACL</name>
<dbReference type="Proteomes" id="UP000580891">
    <property type="component" value="Unassembled WGS sequence"/>
</dbReference>
<dbReference type="Gene3D" id="3.40.1690.10">
    <property type="entry name" value="secretion proteins EscU"/>
    <property type="match status" value="1"/>
</dbReference>
<evidence type="ECO:0000313" key="2">
    <source>
        <dbReference type="Proteomes" id="UP000580891"/>
    </source>
</evidence>
<dbReference type="InterPro" id="IPR029025">
    <property type="entry name" value="T3SS_substrate_exporter_C"/>
</dbReference>
<keyword evidence="1" id="KW-0282">Flagellum</keyword>
<protein>
    <submittedName>
        <fullName evidence="1">Flagellar biosynthesis protein</fullName>
    </submittedName>
</protein>